<dbReference type="SUPFAM" id="SSF53335">
    <property type="entry name" value="S-adenosyl-L-methionine-dependent methyltransferases"/>
    <property type="match status" value="1"/>
</dbReference>
<gene>
    <name evidence="2" type="ORF">J2Z63_000317</name>
</gene>
<sequence length="240" mass="27667">MKVLNDLLGYKNRKLYQHNKMFNFTLDSILVARFANLTSKRKMIADFGTNNAVIPLVLSKYTNAKIVGVEIQQQAVEIARENVELNNLNNQIEIVCSDIKEFAKTHNQVFDLIVCNPPFFKMDGKPKLKEISQEVVNARHEVLITLEEIIYCASKCLKNKGNFTIVHRAERTGEIINLFYKYNIYPKRMMLVQSKADQEAKTVLIDGIYQGNEGMQILPTLVTHNSDETYTDELLKYFHD</sequence>
<dbReference type="InterPro" id="IPR002052">
    <property type="entry name" value="DNA_methylase_N6_adenine_CS"/>
</dbReference>
<dbReference type="PANTHER" id="PTHR47739:SF1">
    <property type="entry name" value="TRNA1(VAL) (ADENINE(37)-N6)-METHYLTRANSFERASE"/>
    <property type="match status" value="1"/>
</dbReference>
<dbReference type="InterPro" id="IPR007848">
    <property type="entry name" value="Small_mtfrase_dom"/>
</dbReference>
<organism evidence="2 3">
    <name type="scientific">Mycoplasma yeatsii</name>
    <dbReference type="NCBI Taxonomy" id="51365"/>
    <lineage>
        <taxon>Bacteria</taxon>
        <taxon>Bacillati</taxon>
        <taxon>Mycoplasmatota</taxon>
        <taxon>Mollicutes</taxon>
        <taxon>Mycoplasmataceae</taxon>
        <taxon>Mycoplasma</taxon>
    </lineage>
</organism>
<evidence type="ECO:0000313" key="3">
    <source>
        <dbReference type="Proteomes" id="UP001236620"/>
    </source>
</evidence>
<dbReference type="EMBL" id="JAUSWP010000002">
    <property type="protein sequence ID" value="MDQ0567674.1"/>
    <property type="molecule type" value="Genomic_DNA"/>
</dbReference>
<dbReference type="Gene3D" id="3.40.50.150">
    <property type="entry name" value="Vaccinia Virus protein VP39"/>
    <property type="match status" value="1"/>
</dbReference>
<dbReference type="Pfam" id="PF05175">
    <property type="entry name" value="MTS"/>
    <property type="match status" value="1"/>
</dbReference>
<name>A0ABU0NFF9_9MOLU</name>
<dbReference type="Proteomes" id="UP001236620">
    <property type="component" value="Unassembled WGS sequence"/>
</dbReference>
<comment type="caution">
    <text evidence="2">The sequence shown here is derived from an EMBL/GenBank/DDBJ whole genome shotgun (WGS) entry which is preliminary data.</text>
</comment>
<reference evidence="2" key="1">
    <citation type="submission" date="2023-07" db="EMBL/GenBank/DDBJ databases">
        <title>Genomic Encyclopedia of Type Strains, Phase IV (KMG-IV): sequencing the most valuable type-strain genomes for metagenomic binning, comparative biology and taxonomic classification.</title>
        <authorList>
            <person name="Goeker M."/>
        </authorList>
    </citation>
    <scope>NUCLEOTIDE SEQUENCE [LARGE SCALE GENOMIC DNA]</scope>
    <source>
        <strain evidence="2">DSM 22019</strain>
    </source>
</reference>
<accession>A0ABU0NFF9</accession>
<evidence type="ECO:0000259" key="1">
    <source>
        <dbReference type="Pfam" id="PF05175"/>
    </source>
</evidence>
<dbReference type="RefSeq" id="WP_307444519.1">
    <property type="nucleotide sequence ID" value="NZ_JAUSWP010000002.1"/>
</dbReference>
<dbReference type="PROSITE" id="PS00092">
    <property type="entry name" value="N6_MTASE"/>
    <property type="match status" value="1"/>
</dbReference>
<dbReference type="InterPro" id="IPR029063">
    <property type="entry name" value="SAM-dependent_MTases_sf"/>
</dbReference>
<dbReference type="PANTHER" id="PTHR47739">
    <property type="entry name" value="TRNA1(VAL) (ADENINE(37)-N6)-METHYLTRANSFERASE"/>
    <property type="match status" value="1"/>
</dbReference>
<feature type="domain" description="Methyltransferase small" evidence="1">
    <location>
        <begin position="30"/>
        <end position="156"/>
    </location>
</feature>
<evidence type="ECO:0000313" key="2">
    <source>
        <dbReference type="EMBL" id="MDQ0567674.1"/>
    </source>
</evidence>
<keyword evidence="3" id="KW-1185">Reference proteome</keyword>
<protein>
    <submittedName>
        <fullName evidence="2">tRNA1(Val) A37 N6-methylase TrmN6</fullName>
    </submittedName>
</protein>
<dbReference type="InterPro" id="IPR050210">
    <property type="entry name" value="tRNA_Adenine-N(6)_MTase"/>
</dbReference>
<dbReference type="CDD" id="cd02440">
    <property type="entry name" value="AdoMet_MTases"/>
    <property type="match status" value="1"/>
</dbReference>
<proteinExistence type="predicted"/>